<dbReference type="SUPFAM" id="SSF55257">
    <property type="entry name" value="RBP11-like subunits of RNA polymerase"/>
    <property type="match status" value="1"/>
</dbReference>
<dbReference type="Pfam" id="PF01000">
    <property type="entry name" value="RNA_pol_A_bac"/>
    <property type="match status" value="1"/>
</dbReference>
<dbReference type="InterPro" id="IPR036603">
    <property type="entry name" value="RBP11-like"/>
</dbReference>
<evidence type="ECO:0000256" key="4">
    <source>
        <dbReference type="ARBA" id="ARBA00023163"/>
    </source>
</evidence>
<proteinExistence type="inferred from homology"/>
<keyword evidence="4" id="KW-0804">Transcription</keyword>
<dbReference type="SUPFAM" id="SSF56553">
    <property type="entry name" value="Insert subdomain of RNA polymerase alpha subunit"/>
    <property type="match status" value="1"/>
</dbReference>
<dbReference type="NCBIfam" id="NF001988">
    <property type="entry name" value="PRK00783.1"/>
    <property type="match status" value="1"/>
</dbReference>
<dbReference type="Gene3D" id="3.30.1360.10">
    <property type="entry name" value="RNA polymerase, RBP11-like subunit"/>
    <property type="match status" value="1"/>
</dbReference>
<dbReference type="InterPro" id="IPR011262">
    <property type="entry name" value="DNA-dir_RNA_pol_insert"/>
</dbReference>
<evidence type="ECO:0000256" key="3">
    <source>
        <dbReference type="ARBA" id="ARBA00022478"/>
    </source>
</evidence>
<dbReference type="InterPro" id="IPR022842">
    <property type="entry name" value="RNAP_Rpo3/Rpb3/RPAC1"/>
</dbReference>
<evidence type="ECO:0000256" key="6">
    <source>
        <dbReference type="ARBA" id="ARBA00025804"/>
    </source>
</evidence>
<protein>
    <recommendedName>
        <fullName evidence="2">DNA-directed RNA polymerases I and III subunit RPAC1</fullName>
    </recommendedName>
</protein>
<evidence type="ECO:0000259" key="7">
    <source>
        <dbReference type="SMART" id="SM00662"/>
    </source>
</evidence>
<dbReference type="GO" id="GO:0046983">
    <property type="term" value="F:protein dimerization activity"/>
    <property type="evidence" value="ECO:0007669"/>
    <property type="project" value="InterPro"/>
</dbReference>
<dbReference type="AlphaFoldDB" id="A0A0P1BJ76"/>
<dbReference type="PANTHER" id="PTHR11800">
    <property type="entry name" value="DNA-DIRECTED RNA POLYMERASE"/>
    <property type="match status" value="1"/>
</dbReference>
<evidence type="ECO:0000256" key="1">
    <source>
        <dbReference type="ARBA" id="ARBA00004123"/>
    </source>
</evidence>
<dbReference type="GO" id="GO:0005736">
    <property type="term" value="C:RNA polymerase I complex"/>
    <property type="evidence" value="ECO:0007669"/>
    <property type="project" value="TreeGrafter"/>
</dbReference>
<dbReference type="STRING" id="401625.A0A0P1BJ76"/>
<evidence type="ECO:0000313" key="9">
    <source>
        <dbReference type="Proteomes" id="UP000054845"/>
    </source>
</evidence>
<comment type="subcellular location">
    <subcellularLocation>
        <location evidence="1">Nucleus</location>
    </subcellularLocation>
</comment>
<keyword evidence="3 8" id="KW-0240">DNA-directed RNA polymerase</keyword>
<dbReference type="CDD" id="cd07032">
    <property type="entry name" value="RNAP_I_II_AC40"/>
    <property type="match status" value="1"/>
</dbReference>
<dbReference type="Gene3D" id="2.170.120.12">
    <property type="entry name" value="DNA-directed RNA polymerase, insert domain"/>
    <property type="match status" value="1"/>
</dbReference>
<sequence length="346" mass="39083">MPSVDPSRLVEVLPERVGSVSAPDFPHHTPGKAFPSGWDSTAFRRDLKTEITRLSSERLEFDLIGVDASIANAIRRTLMAEVPTVAIEDVFVWNNTSIIQDEVLAHRFGLIPLKIDPRRMEFVDENNGEANDANTMVFKIKAKCERLQKTGPEHVAIKNSIITTSQMVWEPKGDQQTDWASEPPRPVHQDIILLKMRPGQEVNCELHCKKGRGKVHAKWSPVATASYRLLPHIEIVQPIPLQHAKKFVECFPLGVIGVRKSKSTAEEEVYVKDPRRDTVSREVLRHAEFSDKVKLGRVRDHFLFDIESTGIYPPEDLLPAALLELKEKVRTVREGVEALQSYHMGA</sequence>
<organism evidence="8 9">
    <name type="scientific">Ceraceosorus bombacis</name>
    <dbReference type="NCBI Taxonomy" id="401625"/>
    <lineage>
        <taxon>Eukaryota</taxon>
        <taxon>Fungi</taxon>
        <taxon>Dikarya</taxon>
        <taxon>Basidiomycota</taxon>
        <taxon>Ustilaginomycotina</taxon>
        <taxon>Exobasidiomycetes</taxon>
        <taxon>Ceraceosorales</taxon>
        <taxon>Ceraceosoraceae</taxon>
        <taxon>Ceraceosorus</taxon>
    </lineage>
</organism>
<dbReference type="GO" id="GO:0003899">
    <property type="term" value="F:DNA-directed RNA polymerase activity"/>
    <property type="evidence" value="ECO:0007669"/>
    <property type="project" value="InterPro"/>
</dbReference>
<dbReference type="Proteomes" id="UP000054845">
    <property type="component" value="Unassembled WGS sequence"/>
</dbReference>
<dbReference type="Pfam" id="PF01193">
    <property type="entry name" value="RNA_pol_L"/>
    <property type="match status" value="1"/>
</dbReference>
<dbReference type="HAMAP" id="MF_00320">
    <property type="entry name" value="RNApol_arch_Rpo3"/>
    <property type="match status" value="1"/>
</dbReference>
<comment type="similarity">
    <text evidence="6">Belongs to the archaeal Rpo3/eukaryotic RPB3 RNA polymerase subunit family.</text>
</comment>
<dbReference type="FunFam" id="2.170.120.12:FF:000003">
    <property type="entry name" value="Dna-directed rna polymerases i and iii subunit"/>
    <property type="match status" value="1"/>
</dbReference>
<dbReference type="InterPro" id="IPR033901">
    <property type="entry name" value="RNAPI/III_AC40"/>
</dbReference>
<dbReference type="GO" id="GO:0055029">
    <property type="term" value="C:nuclear DNA-directed RNA polymerase complex"/>
    <property type="evidence" value="ECO:0007669"/>
    <property type="project" value="UniProtKB-ARBA"/>
</dbReference>
<feature type="domain" description="DNA-directed RNA polymerase RpoA/D/Rpb3-type" evidence="7">
    <location>
        <begin position="58"/>
        <end position="335"/>
    </location>
</feature>
<dbReference type="InterPro" id="IPR050518">
    <property type="entry name" value="Rpo3/RPB3_RNA_Pol_subunit"/>
</dbReference>
<dbReference type="GO" id="GO:0005666">
    <property type="term" value="C:RNA polymerase III complex"/>
    <property type="evidence" value="ECO:0007669"/>
    <property type="project" value="TreeGrafter"/>
</dbReference>
<accession>A0A0P1BJ76</accession>
<evidence type="ECO:0000313" key="8">
    <source>
        <dbReference type="EMBL" id="CEH15727.1"/>
    </source>
</evidence>
<evidence type="ECO:0000256" key="2">
    <source>
        <dbReference type="ARBA" id="ARBA00022083"/>
    </source>
</evidence>
<dbReference type="PANTHER" id="PTHR11800:SF13">
    <property type="entry name" value="DNA-DIRECTED RNA POLYMERASES I AND III SUBUNIT RPAC1"/>
    <property type="match status" value="1"/>
</dbReference>
<name>A0A0P1BJ76_9BASI</name>
<dbReference type="OrthoDB" id="270173at2759"/>
<dbReference type="InterPro" id="IPR011263">
    <property type="entry name" value="DNA-dir_RNA_pol_RpoA/D/Rpb3"/>
</dbReference>
<keyword evidence="9" id="KW-1185">Reference proteome</keyword>
<keyword evidence="5" id="KW-0539">Nucleus</keyword>
<dbReference type="SMART" id="SM00662">
    <property type="entry name" value="RPOLD"/>
    <property type="match status" value="1"/>
</dbReference>
<dbReference type="InterPro" id="IPR036643">
    <property type="entry name" value="RNApol_insert_sf"/>
</dbReference>
<reference evidence="8 9" key="1">
    <citation type="submission" date="2014-09" db="EMBL/GenBank/DDBJ databases">
        <authorList>
            <person name="Magalhaes I.L.F."/>
            <person name="Oliveira U."/>
            <person name="Santos F.R."/>
            <person name="Vidigal T.H.D.A."/>
            <person name="Brescovit A.D."/>
            <person name="Santos A.J."/>
        </authorList>
    </citation>
    <scope>NUCLEOTIDE SEQUENCE [LARGE SCALE GENOMIC DNA]</scope>
</reference>
<dbReference type="GO" id="GO:0006351">
    <property type="term" value="P:DNA-templated transcription"/>
    <property type="evidence" value="ECO:0007669"/>
    <property type="project" value="InterPro"/>
</dbReference>
<evidence type="ECO:0000256" key="5">
    <source>
        <dbReference type="ARBA" id="ARBA00023242"/>
    </source>
</evidence>
<dbReference type="EMBL" id="CCYA01000272">
    <property type="protein sequence ID" value="CEH15727.1"/>
    <property type="molecule type" value="Genomic_DNA"/>
</dbReference>